<name>A0A0D0VQ19_9ACTN</name>
<dbReference type="OrthoDB" id="3402301at2"/>
<evidence type="ECO:0000313" key="1">
    <source>
        <dbReference type="EMBL" id="KIR62838.1"/>
    </source>
</evidence>
<accession>A0A0D0VQ19</accession>
<dbReference type="RefSeq" id="WP_052503866.1">
    <property type="nucleotide sequence ID" value="NZ_CBDREH010000003.1"/>
</dbReference>
<organism evidence="1 3">
    <name type="scientific">Micromonospora haikouensis</name>
    <dbReference type="NCBI Taxonomy" id="686309"/>
    <lineage>
        <taxon>Bacteria</taxon>
        <taxon>Bacillati</taxon>
        <taxon>Actinomycetota</taxon>
        <taxon>Actinomycetes</taxon>
        <taxon>Micromonosporales</taxon>
        <taxon>Micromonosporaceae</taxon>
        <taxon>Micromonospora</taxon>
    </lineage>
</organism>
<reference evidence="1 3" key="1">
    <citation type="submission" date="2015-01" db="EMBL/GenBank/DDBJ databases">
        <title>Sequencing and annotation of Micromonospora carbonacea strain JXNU-1 genome.</title>
        <authorList>
            <person name="Long Z."/>
            <person name="Huang Y."/>
            <person name="Jiang Y."/>
        </authorList>
    </citation>
    <scope>NUCLEOTIDE SEQUENCE [LARGE SCALE GENOMIC DNA]</scope>
    <source>
        <strain evidence="1 3">JXNU-1</strain>
    </source>
</reference>
<gene>
    <name evidence="2" type="ORF">GA0070558_14022</name>
    <name evidence="1" type="ORF">TK50_17995</name>
</gene>
<sequence length="130" mass="14304">MTGATTEATERFFATLPARAPAVLRGPVRGTLQLRITTGNHSEHWRVEMAPGSARVTRETGPADAYWFGSADLFDQLVTGRAHGISSMLRNESTFTGDVVLFLAFRRFFPTRPGTRDPRAVAREQTGRPA</sequence>
<evidence type="ECO:0008006" key="5">
    <source>
        <dbReference type="Google" id="ProtNLM"/>
    </source>
</evidence>
<protein>
    <recommendedName>
        <fullName evidence="5">SCP-2 sterol transfer family protein</fullName>
    </recommendedName>
</protein>
<accession>A0A1C4YC23</accession>
<dbReference type="EMBL" id="FMCW01000040">
    <property type="protein sequence ID" value="SCF18273.1"/>
    <property type="molecule type" value="Genomic_DNA"/>
</dbReference>
<dbReference type="SUPFAM" id="SSF55718">
    <property type="entry name" value="SCP-like"/>
    <property type="match status" value="1"/>
</dbReference>
<reference evidence="2 4" key="2">
    <citation type="submission" date="2016-06" db="EMBL/GenBank/DDBJ databases">
        <authorList>
            <person name="Kjaerup R.B."/>
            <person name="Dalgaard T.S."/>
            <person name="Juul-Madsen H.R."/>
        </authorList>
    </citation>
    <scope>NUCLEOTIDE SEQUENCE [LARGE SCALE GENOMIC DNA]</scope>
    <source>
        <strain evidence="2 4">DSM 45626</strain>
    </source>
</reference>
<dbReference type="GeneID" id="301305944"/>
<dbReference type="AlphaFoldDB" id="A0A0D0VQ19"/>
<dbReference type="Proteomes" id="UP000032254">
    <property type="component" value="Unassembled WGS sequence"/>
</dbReference>
<keyword evidence="3" id="KW-1185">Reference proteome</keyword>
<dbReference type="PATRIC" id="fig|47853.6.peg.3763"/>
<evidence type="ECO:0000313" key="4">
    <source>
        <dbReference type="Proteomes" id="UP000199375"/>
    </source>
</evidence>
<evidence type="ECO:0000313" key="3">
    <source>
        <dbReference type="Proteomes" id="UP000032254"/>
    </source>
</evidence>
<evidence type="ECO:0000313" key="2">
    <source>
        <dbReference type="EMBL" id="SCF18273.1"/>
    </source>
</evidence>
<dbReference type="Proteomes" id="UP000199375">
    <property type="component" value="Unassembled WGS sequence"/>
</dbReference>
<dbReference type="Gene3D" id="3.30.1050.10">
    <property type="entry name" value="SCP2 sterol-binding domain"/>
    <property type="match status" value="1"/>
</dbReference>
<proteinExistence type="predicted"/>
<dbReference type="InterPro" id="IPR036527">
    <property type="entry name" value="SCP2_sterol-bd_dom_sf"/>
</dbReference>
<dbReference type="EMBL" id="JXSX01000002">
    <property type="protein sequence ID" value="KIR62838.1"/>
    <property type="molecule type" value="Genomic_DNA"/>
</dbReference>